<dbReference type="InterPro" id="IPR040108">
    <property type="entry name" value="Laa1/Sip1/HEATR5"/>
</dbReference>
<dbReference type="GO" id="GO:0030139">
    <property type="term" value="C:endocytic vesicle"/>
    <property type="evidence" value="ECO:0007669"/>
    <property type="project" value="TreeGrafter"/>
</dbReference>
<dbReference type="GO" id="GO:0042147">
    <property type="term" value="P:retrograde transport, endosome to Golgi"/>
    <property type="evidence" value="ECO:0007669"/>
    <property type="project" value="TreeGrafter"/>
</dbReference>
<dbReference type="InterPro" id="IPR016024">
    <property type="entry name" value="ARM-type_fold"/>
</dbReference>
<sequence length="283" mass="29558">MTTLESAVKSFGSVVQSSKGGDSQAAQLELLHDIEQLVRLGNDADIKEVQKDLEKHLTAALLLGPAPPLRRLICSTFVYAYGRGARTNMYSQVGTVMQWLNAGSKSPASSMASKVALFALLGDLCQAHGSAMVALCQDTIALLVKSIRLPEMPLRAAALTALASALVGSGGIPPATQQEVLKNIKAVLSERGVPVELRQACLGCCASLCAYSEQLWASTLVEEVMALGHKHLDDPSSAVRLSAAEALGLSAIAAMAHPFTGAAPAAVKGHMRPPTTAPTRPPD</sequence>
<dbReference type="EMBL" id="JWZX01002872">
    <property type="protein sequence ID" value="KOO26280.1"/>
    <property type="molecule type" value="Genomic_DNA"/>
</dbReference>
<dbReference type="Gene3D" id="1.25.10.10">
    <property type="entry name" value="Leucine-rich Repeat Variant"/>
    <property type="match status" value="1"/>
</dbReference>
<dbReference type="InterPro" id="IPR011989">
    <property type="entry name" value="ARM-like"/>
</dbReference>
<gene>
    <name evidence="1" type="ORF">Ctob_006466</name>
</gene>
<dbReference type="GO" id="GO:0005829">
    <property type="term" value="C:cytosol"/>
    <property type="evidence" value="ECO:0007669"/>
    <property type="project" value="GOC"/>
</dbReference>
<keyword evidence="2" id="KW-1185">Reference proteome</keyword>
<proteinExistence type="predicted"/>
<dbReference type="AlphaFoldDB" id="A0A0M0JIG6"/>
<dbReference type="GO" id="GO:0005794">
    <property type="term" value="C:Golgi apparatus"/>
    <property type="evidence" value="ECO:0007669"/>
    <property type="project" value="TreeGrafter"/>
</dbReference>
<dbReference type="SUPFAM" id="SSF48371">
    <property type="entry name" value="ARM repeat"/>
    <property type="match status" value="1"/>
</dbReference>
<dbReference type="GO" id="GO:0016020">
    <property type="term" value="C:membrane"/>
    <property type="evidence" value="ECO:0007669"/>
    <property type="project" value="TreeGrafter"/>
</dbReference>
<name>A0A0M0JIG6_9EUKA</name>
<accession>A0A0M0JIG6</accession>
<dbReference type="PANTHER" id="PTHR21663">
    <property type="entry name" value="HYPOTHETICAL HEAT DOMAIN-CONTAINING"/>
    <property type="match status" value="1"/>
</dbReference>
<protein>
    <submittedName>
        <fullName evidence="1">Uncharacterized protein</fullName>
    </submittedName>
</protein>
<evidence type="ECO:0000313" key="1">
    <source>
        <dbReference type="EMBL" id="KOO26280.1"/>
    </source>
</evidence>
<dbReference type="PANTHER" id="PTHR21663:SF0">
    <property type="entry name" value="HEAT REPEAT-CONTAINING PROTEIN 5B"/>
    <property type="match status" value="1"/>
</dbReference>
<organism evidence="1 2">
    <name type="scientific">Chrysochromulina tobinii</name>
    <dbReference type="NCBI Taxonomy" id="1460289"/>
    <lineage>
        <taxon>Eukaryota</taxon>
        <taxon>Haptista</taxon>
        <taxon>Haptophyta</taxon>
        <taxon>Prymnesiophyceae</taxon>
        <taxon>Prymnesiales</taxon>
        <taxon>Chrysochromulinaceae</taxon>
        <taxon>Chrysochromulina</taxon>
    </lineage>
</organism>
<dbReference type="GO" id="GO:0008104">
    <property type="term" value="P:intracellular protein localization"/>
    <property type="evidence" value="ECO:0007669"/>
    <property type="project" value="TreeGrafter"/>
</dbReference>
<evidence type="ECO:0000313" key="2">
    <source>
        <dbReference type="Proteomes" id="UP000037460"/>
    </source>
</evidence>
<dbReference type="Proteomes" id="UP000037460">
    <property type="component" value="Unassembled WGS sequence"/>
</dbReference>
<dbReference type="GO" id="GO:0006897">
    <property type="term" value="P:endocytosis"/>
    <property type="evidence" value="ECO:0007669"/>
    <property type="project" value="TreeGrafter"/>
</dbReference>
<comment type="caution">
    <text evidence="1">The sequence shown here is derived from an EMBL/GenBank/DDBJ whole genome shotgun (WGS) entry which is preliminary data.</text>
</comment>
<reference evidence="2" key="1">
    <citation type="journal article" date="2015" name="PLoS Genet.">
        <title>Genome Sequence and Transcriptome Analyses of Chrysochromulina tobin: Metabolic Tools for Enhanced Algal Fitness in the Prominent Order Prymnesiales (Haptophyceae).</title>
        <authorList>
            <person name="Hovde B.T."/>
            <person name="Deodato C.R."/>
            <person name="Hunsperger H.M."/>
            <person name="Ryken S.A."/>
            <person name="Yost W."/>
            <person name="Jha R.K."/>
            <person name="Patterson J."/>
            <person name="Monnat R.J. Jr."/>
            <person name="Barlow S.B."/>
            <person name="Starkenburg S.R."/>
            <person name="Cattolico R.A."/>
        </authorList>
    </citation>
    <scope>NUCLEOTIDE SEQUENCE</scope>
    <source>
        <strain evidence="2">CCMP291</strain>
    </source>
</reference>